<comment type="caution">
    <text evidence="1">The sequence shown here is derived from an EMBL/GenBank/DDBJ whole genome shotgun (WGS) entry which is preliminary data.</text>
</comment>
<evidence type="ECO:0000313" key="1">
    <source>
        <dbReference type="EMBL" id="MDR6782449.1"/>
    </source>
</evidence>
<proteinExistence type="predicted"/>
<dbReference type="Proteomes" id="UP001246858">
    <property type="component" value="Unassembled WGS sequence"/>
</dbReference>
<reference evidence="1" key="1">
    <citation type="submission" date="2023-07" db="EMBL/GenBank/DDBJ databases">
        <title>Sorghum-associated microbial communities from plants grown in Nebraska, USA.</title>
        <authorList>
            <person name="Schachtman D."/>
        </authorList>
    </citation>
    <scope>NUCLEOTIDE SEQUENCE</scope>
    <source>
        <strain evidence="1">2697</strain>
    </source>
</reference>
<protein>
    <submittedName>
        <fullName evidence="1">Uncharacterized protein</fullName>
    </submittedName>
</protein>
<accession>A0ACC6KT61</accession>
<organism evidence="1 2">
    <name type="scientific">Pedobacter africanus</name>
    <dbReference type="NCBI Taxonomy" id="151894"/>
    <lineage>
        <taxon>Bacteria</taxon>
        <taxon>Pseudomonadati</taxon>
        <taxon>Bacteroidota</taxon>
        <taxon>Sphingobacteriia</taxon>
        <taxon>Sphingobacteriales</taxon>
        <taxon>Sphingobacteriaceae</taxon>
        <taxon>Pedobacter</taxon>
    </lineage>
</organism>
<dbReference type="EMBL" id="JAVDTF010000001">
    <property type="protein sequence ID" value="MDR6782449.1"/>
    <property type="molecule type" value="Genomic_DNA"/>
</dbReference>
<name>A0ACC6KT61_9SPHI</name>
<sequence length="277" mass="31186">MGVELDWQGSVFLALKDKGIEVEPFLHEKYSLLLCNSLAAIHLIPLGSVYKAEELIALQRVYQLKGITLLQLWQDVWHSRSAQVLSRVESVLGLNKRLHGRKAKVISINQQQADVFLNDNHLQGSAKSRYKYALELEGELVAVACFSNVRYMKKIAAGYRSVELIRFATRMGFTVTGGFSRLMKHMIKTIGPDDVMSYADRDWSLGNAYQQSGFKLTEITPPAAIWLRREDMQRFFSHRLPAGALPGGDVNHLAVPESGFIPVFNTGNLKYVLFLNS</sequence>
<gene>
    <name evidence="1" type="ORF">J2X78_001001</name>
</gene>
<evidence type="ECO:0000313" key="2">
    <source>
        <dbReference type="Proteomes" id="UP001246858"/>
    </source>
</evidence>
<keyword evidence="2" id="KW-1185">Reference proteome</keyword>